<dbReference type="EMBL" id="LNZB01000060">
    <property type="protein sequence ID" value="KTD75163.1"/>
    <property type="molecule type" value="Genomic_DNA"/>
</dbReference>
<dbReference type="FunFam" id="3.40.640.10:FF:000027">
    <property type="entry name" value="Serine--pyruvate aminotransferase, mitochondrial"/>
    <property type="match status" value="1"/>
</dbReference>
<reference evidence="11 12" key="1">
    <citation type="submission" date="2015-11" db="EMBL/GenBank/DDBJ databases">
        <title>Genomic analysis of 38 Legionella species identifies large and diverse effector repertoires.</title>
        <authorList>
            <person name="Burstein D."/>
            <person name="Amaro F."/>
            <person name="Zusman T."/>
            <person name="Lifshitz Z."/>
            <person name="Cohen O."/>
            <person name="Gilbert J.A."/>
            <person name="Pupko T."/>
            <person name="Shuman H.A."/>
            <person name="Segal G."/>
        </authorList>
    </citation>
    <scope>NUCLEOTIDE SEQUENCE [LARGE SCALE GENOMIC DNA]</scope>
    <source>
        <strain evidence="11 12">ATCC 51914</strain>
    </source>
</reference>
<dbReference type="STRING" id="66969.Lwal_3204"/>
<evidence type="ECO:0000256" key="7">
    <source>
        <dbReference type="PIRSR" id="PIRSR000524-50"/>
    </source>
</evidence>
<feature type="binding site" evidence="6">
    <location>
        <position position="353"/>
    </location>
    <ligand>
        <name>substrate</name>
    </ligand>
</feature>
<dbReference type="Gene3D" id="3.40.640.10">
    <property type="entry name" value="Type I PLP-dependent aspartate aminotransferase-like (Major domain)"/>
    <property type="match status" value="1"/>
</dbReference>
<dbReference type="AlphaFoldDB" id="A0A0W1A1E1"/>
<keyword evidence="4 11" id="KW-0808">Transferase</keyword>
<dbReference type="GO" id="GO:0004760">
    <property type="term" value="F:L-serine-pyruvate transaminase activity"/>
    <property type="evidence" value="ECO:0007669"/>
    <property type="project" value="TreeGrafter"/>
</dbReference>
<keyword evidence="5 7" id="KW-0663">Pyridoxal phosphate</keyword>
<dbReference type="PATRIC" id="fig|66969.6.peg.3493"/>
<feature type="modified residue" description="N6-(pyridoxal phosphate)lysine" evidence="7">
    <location>
        <position position="200"/>
    </location>
</feature>
<dbReference type="Gene3D" id="3.90.1150.10">
    <property type="entry name" value="Aspartate Aminotransferase, domain 1"/>
    <property type="match status" value="1"/>
</dbReference>
<dbReference type="RefSeq" id="WP_058481785.1">
    <property type="nucleotide sequence ID" value="NZ_CAAAIQ010000005.1"/>
</dbReference>
<dbReference type="Pfam" id="PF00266">
    <property type="entry name" value="Aminotran_5"/>
    <property type="match status" value="1"/>
</dbReference>
<name>A0A0W1A1E1_9GAMM</name>
<dbReference type="GO" id="GO:0008453">
    <property type="term" value="F:alanine-glyoxylate transaminase activity"/>
    <property type="evidence" value="ECO:0007669"/>
    <property type="project" value="TreeGrafter"/>
</dbReference>
<dbReference type="InterPro" id="IPR020578">
    <property type="entry name" value="Aminotrans_V_PyrdxlP_BS"/>
</dbReference>
<dbReference type="InterPro" id="IPR024169">
    <property type="entry name" value="SP_NH2Trfase/AEP_transaminase"/>
</dbReference>
<dbReference type="PANTHER" id="PTHR21152:SF40">
    <property type="entry name" value="ALANINE--GLYOXYLATE AMINOTRANSFERASE"/>
    <property type="match status" value="1"/>
</dbReference>
<comment type="cofactor">
    <cofactor evidence="1 7 9">
        <name>pyridoxal 5'-phosphate</name>
        <dbReference type="ChEBI" id="CHEBI:597326"/>
    </cofactor>
</comment>
<evidence type="ECO:0000256" key="3">
    <source>
        <dbReference type="ARBA" id="ARBA00022576"/>
    </source>
</evidence>
<dbReference type="OrthoDB" id="9766472at2"/>
<accession>A0A0W1A1E1</accession>
<organism evidence="11 12">
    <name type="scientific">Legionella waltersii</name>
    <dbReference type="NCBI Taxonomy" id="66969"/>
    <lineage>
        <taxon>Bacteria</taxon>
        <taxon>Pseudomonadati</taxon>
        <taxon>Pseudomonadota</taxon>
        <taxon>Gammaproteobacteria</taxon>
        <taxon>Legionellales</taxon>
        <taxon>Legionellaceae</taxon>
        <taxon>Legionella</taxon>
    </lineage>
</organism>
<evidence type="ECO:0000313" key="12">
    <source>
        <dbReference type="Proteomes" id="UP000054729"/>
    </source>
</evidence>
<keyword evidence="3" id="KW-0032">Aminotransferase</keyword>
<proteinExistence type="inferred from homology"/>
<sequence length="379" mass="41731">MHTSFRPKNKLLHGPGPSNIAPRVLHAMAKPTIGHMDPDFVEFMEDLKQMLKSLLQTNNRLTFPISGPGTVGMETCFVNLVEPGDRVVVCVNGVFGGRMVDMVKRIGGVPLVFNTTWGKPIDPIELSAFLEEQSNQGALTILAFVHAETSTGALSDAEAICKLGKQFNALIIMDAVTSVAGVPVRMDEWGVDALYSGTQKCLSAPPGLSPASFNEQALAKINIRKSPVQSWFMDLSLVQQYWDQVGETARTYHHTAPINSLYALHETLIMIEEEGLPALFQRHLRTASILKNGLLELGFSYLVPDKSQMPQLHVVIPPNDILKQEASIRHRLLFEKNIEIGGGLGELAGKVWRIGLMGHSAREENVYQLLSAFNGIKRM</sequence>
<feature type="domain" description="Aminotransferase class V" evidence="10">
    <location>
        <begin position="32"/>
        <end position="309"/>
    </location>
</feature>
<dbReference type="PROSITE" id="PS00595">
    <property type="entry name" value="AA_TRANSFER_CLASS_5"/>
    <property type="match status" value="1"/>
</dbReference>
<gene>
    <name evidence="11" type="primary">pucG</name>
    <name evidence="11" type="ORF">Lwal_3204</name>
</gene>
<keyword evidence="12" id="KW-1185">Reference proteome</keyword>
<evidence type="ECO:0000256" key="5">
    <source>
        <dbReference type="ARBA" id="ARBA00022898"/>
    </source>
</evidence>
<evidence type="ECO:0000256" key="1">
    <source>
        <dbReference type="ARBA" id="ARBA00001933"/>
    </source>
</evidence>
<evidence type="ECO:0000313" key="11">
    <source>
        <dbReference type="EMBL" id="KTD75163.1"/>
    </source>
</evidence>
<evidence type="ECO:0000259" key="10">
    <source>
        <dbReference type="Pfam" id="PF00266"/>
    </source>
</evidence>
<dbReference type="InterPro" id="IPR015424">
    <property type="entry name" value="PyrdxlP-dep_Trfase"/>
</dbReference>
<dbReference type="PANTHER" id="PTHR21152">
    <property type="entry name" value="AMINOTRANSFERASE CLASS V"/>
    <property type="match status" value="1"/>
</dbReference>
<dbReference type="SUPFAM" id="SSF53383">
    <property type="entry name" value="PLP-dependent transferases"/>
    <property type="match status" value="1"/>
</dbReference>
<dbReference type="Proteomes" id="UP000054729">
    <property type="component" value="Unassembled WGS sequence"/>
</dbReference>
<evidence type="ECO:0000256" key="6">
    <source>
        <dbReference type="PIRSR" id="PIRSR000524-1"/>
    </source>
</evidence>
<evidence type="ECO:0000256" key="4">
    <source>
        <dbReference type="ARBA" id="ARBA00022679"/>
    </source>
</evidence>
<protein>
    <submittedName>
        <fullName evidence="11">Purine catabolism protein PucG</fullName>
        <ecNumber evidence="11">2.-.-.-</ecNumber>
    </submittedName>
</protein>
<comment type="caution">
    <text evidence="11">The sequence shown here is derived from an EMBL/GenBank/DDBJ whole genome shotgun (WGS) entry which is preliminary data.</text>
</comment>
<dbReference type="EC" id="2.-.-.-" evidence="11"/>
<evidence type="ECO:0000256" key="8">
    <source>
        <dbReference type="RuleBase" id="RU004075"/>
    </source>
</evidence>
<comment type="similarity">
    <text evidence="2 8">Belongs to the class-V pyridoxal-phosphate-dependent aminotransferase family.</text>
</comment>
<evidence type="ECO:0000256" key="2">
    <source>
        <dbReference type="ARBA" id="ARBA00009236"/>
    </source>
</evidence>
<dbReference type="InterPro" id="IPR015422">
    <property type="entry name" value="PyrdxlP-dep_Trfase_small"/>
</dbReference>
<dbReference type="PIRSF" id="PIRSF000524">
    <property type="entry name" value="SPT"/>
    <property type="match status" value="1"/>
</dbReference>
<evidence type="ECO:0000256" key="9">
    <source>
        <dbReference type="RuleBase" id="RU004504"/>
    </source>
</evidence>
<dbReference type="InterPro" id="IPR000192">
    <property type="entry name" value="Aminotrans_V_dom"/>
</dbReference>
<dbReference type="GO" id="GO:0019265">
    <property type="term" value="P:glycine biosynthetic process, by transamination of glyoxylate"/>
    <property type="evidence" value="ECO:0007669"/>
    <property type="project" value="TreeGrafter"/>
</dbReference>
<dbReference type="InterPro" id="IPR015421">
    <property type="entry name" value="PyrdxlP-dep_Trfase_major"/>
</dbReference>